<evidence type="ECO:0000256" key="5">
    <source>
        <dbReference type="ARBA" id="ARBA00022840"/>
    </source>
</evidence>
<dbReference type="FunFam" id="1.10.510.10:FF:000571">
    <property type="entry name" value="Maternal embryonic leucine zipper kinase"/>
    <property type="match status" value="1"/>
</dbReference>
<feature type="cross-link" description="Glycyl lysine isopeptide (Lys-Gly) (interchain with G-Cter in SUMO2)" evidence="8">
    <location>
        <position position="425"/>
    </location>
</feature>
<proteinExistence type="predicted"/>
<dbReference type="PROSITE" id="PS00108">
    <property type="entry name" value="PROTEIN_KINASE_ST"/>
    <property type="match status" value="1"/>
</dbReference>
<evidence type="ECO:0000256" key="9">
    <source>
        <dbReference type="PROSITE-ProRule" id="PRU10141"/>
    </source>
</evidence>
<evidence type="ECO:0000256" key="4">
    <source>
        <dbReference type="ARBA" id="ARBA00022777"/>
    </source>
</evidence>
<keyword evidence="1" id="KW-0723">Serine/threonine-protein kinase</keyword>
<dbReference type="InterPro" id="IPR008271">
    <property type="entry name" value="Ser/Thr_kinase_AS"/>
</dbReference>
<keyword evidence="2" id="KW-0808">Transferase</keyword>
<dbReference type="Proteomes" id="UP000823405">
    <property type="component" value="Unassembled WGS sequence"/>
</dbReference>
<evidence type="ECO:0000313" key="12">
    <source>
        <dbReference type="EMBL" id="KAG0315453.1"/>
    </source>
</evidence>
<dbReference type="InterPro" id="IPR011009">
    <property type="entry name" value="Kinase-like_dom_sf"/>
</dbReference>
<dbReference type="InterPro" id="IPR017441">
    <property type="entry name" value="Protein_kinase_ATP_BS"/>
</dbReference>
<feature type="binding site" evidence="7">
    <location>
        <position position="447"/>
    </location>
    <ligand>
        <name>ATP</name>
        <dbReference type="ChEBI" id="CHEBI:30616"/>
    </ligand>
</feature>
<dbReference type="GO" id="GO:0005524">
    <property type="term" value="F:ATP binding"/>
    <property type="evidence" value="ECO:0007669"/>
    <property type="project" value="UniProtKB-UniRule"/>
</dbReference>
<sequence length="707" mass="74661">MASFQSSSAELEAKAMADIKTGGMHHEHHFHDLAASSPPNLSQLLPTTEGGHSRDGDALVPSFFPTTSPPPATTAATSPSTPTTAAAAPASSKPIDHEPPKSYWDEAFYNSTPTPKPPPRLAPMPRSPPPPPLTIRTHHEQQQSASAAGGAIPVSDRLEGLAPKSKSRYASAYHAHNRSLSHSQAHSHHGNNIFTHSSPDLIPGNGNGIGSIGGVMATGGSPSLTSFSTMASTNSLHQHNHSLSNSGEFNPDHLSADGTPKNFSHSSASILSHASPAAARNGQQRKIYPGLKNTVGPYRLLHNIGQGSFSEVKLAVDTRTGDHVAIKVMSRAMVQSSDRLGISVRRESDLLKSIHHPNIVGFREVVETSLQMCIVLDYASGGELFEYVADKRAMASEQDIQCIFAQIADAVDYLHQLNIVHRDLKLENVLLEPQTGTPLRPKVKLTDFGLAKVIDMESPLLTTRCGSEDYAAPEIILGQPYDGREADIWSLGVVLYALLVGFLPFNMRPGMSRKSFLSMIAHAEFGFPGEKVLMMRASLLNLHQHHKRSSSTASNTSSTSAHLPHQPSQQQPIIAETGPATGTGSTSAAVTTLLPAATPDTPSTSDSTLAASAATAAAAAAAAAKTAAAAAAANATTSMIVPKMRGVSAVSEESKDLVRWLLQAQGSERPTARQLRDHPWVAAGRALLATNAADGSDRGNVPALSDS</sequence>
<feature type="active site" description="Proton acceptor" evidence="6">
    <location>
        <position position="423"/>
    </location>
</feature>
<feature type="compositionally biased region" description="Low complexity" evidence="10">
    <location>
        <begin position="142"/>
        <end position="151"/>
    </location>
</feature>
<name>A0A9P6RE83_9FUNG</name>
<feature type="region of interest" description="Disordered" evidence="10">
    <location>
        <begin position="544"/>
        <end position="587"/>
    </location>
</feature>
<feature type="region of interest" description="Disordered" evidence="10">
    <location>
        <begin position="1"/>
        <end position="156"/>
    </location>
</feature>
<feature type="binding site" evidence="7">
    <location>
        <begin position="377"/>
        <end position="379"/>
    </location>
    <ligand>
        <name>ATP</name>
        <dbReference type="ChEBI" id="CHEBI:30616"/>
    </ligand>
</feature>
<reference evidence="12" key="1">
    <citation type="journal article" date="2020" name="Fungal Divers.">
        <title>Resolving the Mortierellaceae phylogeny through synthesis of multi-gene phylogenetics and phylogenomics.</title>
        <authorList>
            <person name="Vandepol N."/>
            <person name="Liber J."/>
            <person name="Desiro A."/>
            <person name="Na H."/>
            <person name="Kennedy M."/>
            <person name="Barry K."/>
            <person name="Grigoriev I.V."/>
            <person name="Miller A.N."/>
            <person name="O'Donnell K."/>
            <person name="Stajich J.E."/>
            <person name="Bonito G."/>
        </authorList>
    </citation>
    <scope>NUCLEOTIDE SEQUENCE</scope>
    <source>
        <strain evidence="12">NVP60</strain>
    </source>
</reference>
<dbReference type="PANTHER" id="PTHR24350">
    <property type="entry name" value="SERINE/THREONINE-PROTEIN KINASE IAL-RELATED"/>
    <property type="match status" value="1"/>
</dbReference>
<keyword evidence="3 7" id="KW-0547">Nucleotide-binding</keyword>
<evidence type="ECO:0000256" key="7">
    <source>
        <dbReference type="PIRSR" id="PIRSR630616-2"/>
    </source>
</evidence>
<dbReference type="EMBL" id="JAAAIN010000372">
    <property type="protein sequence ID" value="KAG0315453.1"/>
    <property type="molecule type" value="Genomic_DNA"/>
</dbReference>
<dbReference type="OrthoDB" id="289250at2759"/>
<feature type="compositionally biased region" description="Pro residues" evidence="10">
    <location>
        <begin position="114"/>
        <end position="133"/>
    </location>
</feature>
<gene>
    <name evidence="12" type="ORF">BGZ97_008214</name>
</gene>
<comment type="caution">
    <text evidence="12">The sequence shown here is derived from an EMBL/GenBank/DDBJ whole genome shotgun (WGS) entry which is preliminary data.</text>
</comment>
<dbReference type="SMART" id="SM00220">
    <property type="entry name" value="S_TKc"/>
    <property type="match status" value="1"/>
</dbReference>
<feature type="binding site" evidence="7">
    <location>
        <begin position="427"/>
        <end position="428"/>
    </location>
    <ligand>
        <name>ATP</name>
        <dbReference type="ChEBI" id="CHEBI:30616"/>
    </ligand>
</feature>
<feature type="compositionally biased region" description="Low complexity" evidence="10">
    <location>
        <begin position="73"/>
        <end position="92"/>
    </location>
</feature>
<evidence type="ECO:0000259" key="11">
    <source>
        <dbReference type="PROSITE" id="PS50011"/>
    </source>
</evidence>
<dbReference type="PROSITE" id="PS00107">
    <property type="entry name" value="PROTEIN_KINASE_ATP"/>
    <property type="match status" value="1"/>
</dbReference>
<dbReference type="PROSITE" id="PS50011">
    <property type="entry name" value="PROTEIN_KINASE_DOM"/>
    <property type="match status" value="1"/>
</dbReference>
<evidence type="ECO:0000313" key="13">
    <source>
        <dbReference type="Proteomes" id="UP000823405"/>
    </source>
</evidence>
<dbReference type="AlphaFoldDB" id="A0A9P6RE83"/>
<feature type="domain" description="Protein kinase" evidence="11">
    <location>
        <begin position="298"/>
        <end position="681"/>
    </location>
</feature>
<accession>A0A9P6RE83</accession>
<dbReference type="SUPFAM" id="SSF56112">
    <property type="entry name" value="Protein kinase-like (PK-like)"/>
    <property type="match status" value="1"/>
</dbReference>
<keyword evidence="4" id="KW-0418">Kinase</keyword>
<dbReference type="InterPro" id="IPR000719">
    <property type="entry name" value="Prot_kinase_dom"/>
</dbReference>
<keyword evidence="5 7" id="KW-0067">ATP-binding</keyword>
<feature type="compositionally biased region" description="Low complexity" evidence="10">
    <location>
        <begin position="577"/>
        <end position="587"/>
    </location>
</feature>
<evidence type="ECO:0000256" key="8">
    <source>
        <dbReference type="PIRSR" id="PIRSR630616-3"/>
    </source>
</evidence>
<dbReference type="InterPro" id="IPR030616">
    <property type="entry name" value="Aur-like"/>
</dbReference>
<dbReference type="Pfam" id="PF00069">
    <property type="entry name" value="Pkinase"/>
    <property type="match status" value="1"/>
</dbReference>
<organism evidence="12 13">
    <name type="scientific">Linnemannia gamsii</name>
    <dbReference type="NCBI Taxonomy" id="64522"/>
    <lineage>
        <taxon>Eukaryota</taxon>
        <taxon>Fungi</taxon>
        <taxon>Fungi incertae sedis</taxon>
        <taxon>Mucoromycota</taxon>
        <taxon>Mortierellomycotina</taxon>
        <taxon>Mortierellomycetes</taxon>
        <taxon>Mortierellales</taxon>
        <taxon>Mortierellaceae</taxon>
        <taxon>Linnemannia</taxon>
    </lineage>
</organism>
<evidence type="ECO:0000256" key="10">
    <source>
        <dbReference type="SAM" id="MobiDB-lite"/>
    </source>
</evidence>
<feature type="compositionally biased region" description="Basic and acidic residues" evidence="10">
    <location>
        <begin position="94"/>
        <end position="104"/>
    </location>
</feature>
<feature type="compositionally biased region" description="Basic residues" evidence="10">
    <location>
        <begin position="175"/>
        <end position="189"/>
    </location>
</feature>
<feature type="binding site" evidence="7 9">
    <location>
        <position position="327"/>
    </location>
    <ligand>
        <name>ATP</name>
        <dbReference type="ChEBI" id="CHEBI:30616"/>
    </ligand>
</feature>
<feature type="region of interest" description="Disordered" evidence="10">
    <location>
        <begin position="174"/>
        <end position="199"/>
    </location>
</feature>
<dbReference type="Gene3D" id="1.10.510.10">
    <property type="entry name" value="Transferase(Phosphotransferase) domain 1"/>
    <property type="match status" value="2"/>
</dbReference>
<evidence type="ECO:0000256" key="2">
    <source>
        <dbReference type="ARBA" id="ARBA00022679"/>
    </source>
</evidence>
<protein>
    <recommendedName>
        <fullName evidence="11">Protein kinase domain-containing protein</fullName>
    </recommendedName>
</protein>
<keyword evidence="13" id="KW-1185">Reference proteome</keyword>
<evidence type="ECO:0000256" key="6">
    <source>
        <dbReference type="PIRSR" id="PIRSR630616-1"/>
    </source>
</evidence>
<evidence type="ECO:0000256" key="3">
    <source>
        <dbReference type="ARBA" id="ARBA00022741"/>
    </source>
</evidence>
<feature type="compositionally biased region" description="Polar residues" evidence="10">
    <location>
        <begin position="37"/>
        <end position="46"/>
    </location>
</feature>
<evidence type="ECO:0000256" key="1">
    <source>
        <dbReference type="ARBA" id="ARBA00022527"/>
    </source>
</evidence>
<feature type="compositionally biased region" description="Low complexity" evidence="10">
    <location>
        <begin position="550"/>
        <end position="561"/>
    </location>
</feature>
<dbReference type="GO" id="GO:0004674">
    <property type="term" value="F:protein serine/threonine kinase activity"/>
    <property type="evidence" value="ECO:0007669"/>
    <property type="project" value="UniProtKB-KW"/>
</dbReference>